<sequence length="184" mass="19568">MHLIYRNLCVTLLLSTCLTYLMPDAEGQSAAKSNLRAGVAKVDITPAEVKELEVVGHRRKVTGVRDPLRAGVLVLDDGQTKAAIVTLDLIGAYTEIVKPARAQIEKETGIPAANIMVAASHNHSGPGFDANSAWGKELIAKLGAAAKQAASKMTPVTVGYGEDKIGFSINRRKVINGRAVVRLN</sequence>
<evidence type="ECO:0008006" key="3">
    <source>
        <dbReference type="Google" id="ProtNLM"/>
    </source>
</evidence>
<dbReference type="AlphaFoldDB" id="A0A3D3REM6"/>
<proteinExistence type="predicted"/>
<evidence type="ECO:0000313" key="2">
    <source>
        <dbReference type="Proteomes" id="UP000263642"/>
    </source>
</evidence>
<name>A0A3D3REM6_9PLAN</name>
<evidence type="ECO:0000313" key="1">
    <source>
        <dbReference type="EMBL" id="HCO26552.1"/>
    </source>
</evidence>
<dbReference type="Proteomes" id="UP000263642">
    <property type="component" value="Unassembled WGS sequence"/>
</dbReference>
<reference evidence="1 2" key="1">
    <citation type="journal article" date="2018" name="Nat. Biotechnol.">
        <title>A standardized bacterial taxonomy based on genome phylogeny substantially revises the tree of life.</title>
        <authorList>
            <person name="Parks D.H."/>
            <person name="Chuvochina M."/>
            <person name="Waite D.W."/>
            <person name="Rinke C."/>
            <person name="Skarshewski A."/>
            <person name="Chaumeil P.A."/>
            <person name="Hugenholtz P."/>
        </authorList>
    </citation>
    <scope>NUCLEOTIDE SEQUENCE [LARGE SCALE GENOMIC DNA]</scope>
    <source>
        <strain evidence="1">UBA9375</strain>
    </source>
</reference>
<protein>
    <recommendedName>
        <fullName evidence="3">Neutral/alkaline non-lysosomal ceramidase N-terminal domain-containing protein</fullName>
    </recommendedName>
</protein>
<organism evidence="1 2">
    <name type="scientific">Gimesia maris</name>
    <dbReference type="NCBI Taxonomy" id="122"/>
    <lineage>
        <taxon>Bacteria</taxon>
        <taxon>Pseudomonadati</taxon>
        <taxon>Planctomycetota</taxon>
        <taxon>Planctomycetia</taxon>
        <taxon>Planctomycetales</taxon>
        <taxon>Planctomycetaceae</taxon>
        <taxon>Gimesia</taxon>
    </lineage>
</organism>
<dbReference type="EMBL" id="DQAY01000162">
    <property type="protein sequence ID" value="HCO26552.1"/>
    <property type="molecule type" value="Genomic_DNA"/>
</dbReference>
<accession>A0A3D3REM6</accession>
<comment type="caution">
    <text evidence="1">The sequence shown here is derived from an EMBL/GenBank/DDBJ whole genome shotgun (WGS) entry which is preliminary data.</text>
</comment>
<gene>
    <name evidence="1" type="ORF">DIT97_27385</name>
</gene>
<feature type="non-terminal residue" evidence="1">
    <location>
        <position position="184"/>
    </location>
</feature>